<dbReference type="GO" id="GO:0046872">
    <property type="term" value="F:metal ion binding"/>
    <property type="evidence" value="ECO:0007669"/>
    <property type="project" value="UniProtKB-KW"/>
</dbReference>
<proteinExistence type="predicted"/>
<dbReference type="Gene3D" id="1.10.1170.10">
    <property type="entry name" value="Inhibitor Of Apoptosis Protein (2mihbC-IAP-1), Chain A"/>
    <property type="match status" value="1"/>
</dbReference>
<protein>
    <submittedName>
        <fullName evidence="4">Uncharacterized protein</fullName>
    </submittedName>
</protein>
<gene>
    <name evidence="4" type="ORF">NERG_00562</name>
</gene>
<dbReference type="HOGENOM" id="CLU_700375_0_0_1"/>
<evidence type="ECO:0000256" key="3">
    <source>
        <dbReference type="SAM" id="MobiDB-lite"/>
    </source>
</evidence>
<sequence length="394" mass="44893">MAIEKITSLKSRVKTFEGDEWGTPQHSAEILAYAGFARDLSEKSADAVICQFCGKALDGWDKEDIPWKEHKMHSSDCILFHMHKAQARMESFKWGEHKMVGPARVSAASHGLFLYNIEDDVPNMFCFNCGFNCRISGEERAHTGPRIKELHGWHNKKCSMEIAEIESRMFIEDDLDENSYFYMQLIAGKVDTAKMPVYTIGLPETAINNIELKTESGTEYMTSRRLPSRRNLSEEKKKTVLEENSSTKKKSTLKRKKSEDSQTPETEESGNNENRFTPTLNPSSENISFIQQSAETEKTHSSHRESTDLLSMSESPEVLEKVEPSLVSSASETREIIPDELVIQLNYFITSEEKAALPIKTALYQGLSKMLEEIRQITNQDIEDVRQEISQLFQ</sequence>
<evidence type="ECO:0000256" key="2">
    <source>
        <dbReference type="ARBA" id="ARBA00022833"/>
    </source>
</evidence>
<feature type="compositionally biased region" description="Basic residues" evidence="3">
    <location>
        <begin position="247"/>
        <end position="256"/>
    </location>
</feature>
<dbReference type="PANTHER" id="PTHR46771:SF5">
    <property type="entry name" value="DETERIN"/>
    <property type="match status" value="1"/>
</dbReference>
<dbReference type="AlphaFoldDB" id="H8ZAE1"/>
<accession>H8ZAE1</accession>
<dbReference type="EMBL" id="JH604633">
    <property type="protein sequence ID" value="EHY66922.1"/>
    <property type="molecule type" value="Genomic_DNA"/>
</dbReference>
<dbReference type="PROSITE" id="PS50143">
    <property type="entry name" value="BIR_REPEAT_2"/>
    <property type="match status" value="1"/>
</dbReference>
<feature type="compositionally biased region" description="Basic and acidic residues" evidence="3">
    <location>
        <begin position="295"/>
        <end position="307"/>
    </location>
</feature>
<keyword evidence="2" id="KW-0862">Zinc</keyword>
<evidence type="ECO:0000256" key="1">
    <source>
        <dbReference type="ARBA" id="ARBA00022723"/>
    </source>
</evidence>
<dbReference type="PANTHER" id="PTHR46771">
    <property type="entry name" value="DETERIN"/>
    <property type="match status" value="1"/>
</dbReference>
<reference evidence="4" key="1">
    <citation type="submission" date="2011-03" db="EMBL/GenBank/DDBJ databases">
        <title>The Genome Sequence of Nematocida sp1 strain ERTm2.</title>
        <authorList>
            <consortium name="The Broad Institute Genome Sequencing Platform"/>
            <consortium name="The Broad Institute Genome Sequencing Center for Infectious Disease"/>
            <person name="Cuomo C."/>
            <person name="Troemel E."/>
            <person name="Young S.K."/>
            <person name="Zeng Q."/>
            <person name="Gargeya S."/>
            <person name="Fitzgerald M."/>
            <person name="Haas B."/>
            <person name="Abouelleil A."/>
            <person name="Alvarado L."/>
            <person name="Arachchi H.M."/>
            <person name="Berlin A."/>
            <person name="Brown A."/>
            <person name="Chapman S.B."/>
            <person name="Chen Z."/>
            <person name="Dunbar C."/>
            <person name="Freedman E."/>
            <person name="Gearin G."/>
            <person name="Gellesch M."/>
            <person name="Goldberg J."/>
            <person name="Griggs A."/>
            <person name="Gujja S."/>
            <person name="Heilman E.R."/>
            <person name="Heiman D."/>
            <person name="Howarth C."/>
            <person name="Larson L."/>
            <person name="Lui A."/>
            <person name="MacDonald P.J.P."/>
            <person name="Mehta T."/>
            <person name="Montmayeur A."/>
            <person name="Murphy C."/>
            <person name="Neiman D."/>
            <person name="Pearson M."/>
            <person name="Priest M."/>
            <person name="Roberts A."/>
            <person name="Saif S."/>
            <person name="Shea T."/>
            <person name="Shenoy N."/>
            <person name="Sisk P."/>
            <person name="Stolte C."/>
            <person name="Sykes S."/>
            <person name="White J."/>
            <person name="Yandava C."/>
            <person name="Wortman J."/>
            <person name="Nusbaum C."/>
            <person name="Birren B."/>
        </authorList>
    </citation>
    <scope>NUCLEOTIDE SEQUENCE</scope>
    <source>
        <strain evidence="4">ERTm2</strain>
    </source>
</reference>
<dbReference type="SUPFAM" id="SSF57924">
    <property type="entry name" value="Inhibitor of apoptosis (IAP) repeat"/>
    <property type="match status" value="1"/>
</dbReference>
<keyword evidence="1" id="KW-0479">Metal-binding</keyword>
<dbReference type="SMART" id="SM00238">
    <property type="entry name" value="BIR"/>
    <property type="match status" value="1"/>
</dbReference>
<evidence type="ECO:0000313" key="4">
    <source>
        <dbReference type="EMBL" id="EHY66922.1"/>
    </source>
</evidence>
<dbReference type="Proteomes" id="UP000005622">
    <property type="component" value="Unassembled WGS sequence"/>
</dbReference>
<dbReference type="InterPro" id="IPR001370">
    <property type="entry name" value="BIR_rpt"/>
</dbReference>
<dbReference type="InterPro" id="IPR051190">
    <property type="entry name" value="Baculoviral_IAP"/>
</dbReference>
<organism evidence="4">
    <name type="scientific">Nematocida ausubeli (strain ATCC PRA-371 / ERTm2)</name>
    <name type="common">Nematode killer fungus</name>
    <dbReference type="NCBI Taxonomy" id="1913371"/>
    <lineage>
        <taxon>Eukaryota</taxon>
        <taxon>Fungi</taxon>
        <taxon>Fungi incertae sedis</taxon>
        <taxon>Microsporidia</taxon>
        <taxon>Nematocida</taxon>
    </lineage>
</organism>
<name>H8ZAE1_NEMA1</name>
<feature type="region of interest" description="Disordered" evidence="3">
    <location>
        <begin position="218"/>
        <end position="316"/>
    </location>
</feature>
<dbReference type="STRING" id="944018.H8ZAE1"/>
<feature type="compositionally biased region" description="Basic and acidic residues" evidence="3">
    <location>
        <begin position="231"/>
        <end position="241"/>
    </location>
</feature>
<feature type="compositionally biased region" description="Polar residues" evidence="3">
    <location>
        <begin position="271"/>
        <end position="294"/>
    </location>
</feature>
<dbReference type="Pfam" id="PF00653">
    <property type="entry name" value="BIR"/>
    <property type="match status" value="1"/>
</dbReference>